<dbReference type="Pfam" id="PF18266">
    <property type="entry name" value="Ncstrn_small"/>
    <property type="match status" value="1"/>
</dbReference>
<keyword evidence="4 10" id="KW-0812">Transmembrane</keyword>
<comment type="similarity">
    <text evidence="2">Belongs to the nicastrin family.</text>
</comment>
<evidence type="ECO:0000256" key="4">
    <source>
        <dbReference type="ARBA" id="ARBA00022692"/>
    </source>
</evidence>
<dbReference type="PANTHER" id="PTHR21092">
    <property type="entry name" value="NICASTRIN"/>
    <property type="match status" value="1"/>
</dbReference>
<dbReference type="EMBL" id="JBBWWQ010000015">
    <property type="protein sequence ID" value="KAK8928841.1"/>
    <property type="molecule type" value="Genomic_DNA"/>
</dbReference>
<dbReference type="Proteomes" id="UP001418222">
    <property type="component" value="Unassembled WGS sequence"/>
</dbReference>
<feature type="domain" description="Nicastrin small lobe" evidence="12">
    <location>
        <begin position="47"/>
        <end position="204"/>
    </location>
</feature>
<keyword evidence="5 11" id="KW-0732">Signal</keyword>
<dbReference type="InterPro" id="IPR041084">
    <property type="entry name" value="Ncstrn_small"/>
</dbReference>
<feature type="signal peptide" evidence="11">
    <location>
        <begin position="1"/>
        <end position="17"/>
    </location>
</feature>
<gene>
    <name evidence="13" type="ORF">KSP39_PZI017274</name>
</gene>
<evidence type="ECO:0000259" key="12">
    <source>
        <dbReference type="Pfam" id="PF18266"/>
    </source>
</evidence>
<evidence type="ECO:0000256" key="8">
    <source>
        <dbReference type="ARBA" id="ARBA00023136"/>
    </source>
</evidence>
<protein>
    <recommendedName>
        <fullName evidence="3">Nicastrin</fullName>
    </recommendedName>
</protein>
<feature type="transmembrane region" description="Helical" evidence="10">
    <location>
        <begin position="635"/>
        <end position="658"/>
    </location>
</feature>
<evidence type="ECO:0000256" key="9">
    <source>
        <dbReference type="ARBA" id="ARBA00023180"/>
    </source>
</evidence>
<keyword evidence="8 10" id="KW-0472">Membrane</keyword>
<comment type="caution">
    <text evidence="13">The sequence shown here is derived from an EMBL/GenBank/DDBJ whole genome shotgun (WGS) entry which is preliminary data.</text>
</comment>
<name>A0AAP0FZX6_9ASPA</name>
<evidence type="ECO:0000256" key="1">
    <source>
        <dbReference type="ARBA" id="ARBA00004479"/>
    </source>
</evidence>
<dbReference type="SUPFAM" id="SSF53187">
    <property type="entry name" value="Zn-dependent exopeptidases"/>
    <property type="match status" value="1"/>
</dbReference>
<evidence type="ECO:0000313" key="14">
    <source>
        <dbReference type="Proteomes" id="UP001418222"/>
    </source>
</evidence>
<proteinExistence type="inferred from homology"/>
<evidence type="ECO:0000256" key="11">
    <source>
        <dbReference type="SAM" id="SignalP"/>
    </source>
</evidence>
<evidence type="ECO:0000256" key="6">
    <source>
        <dbReference type="ARBA" id="ARBA00022976"/>
    </source>
</evidence>
<dbReference type="Gene3D" id="3.40.630.10">
    <property type="entry name" value="Zn peptidases"/>
    <property type="match status" value="1"/>
</dbReference>
<keyword evidence="9" id="KW-0325">Glycoprotein</keyword>
<dbReference type="GO" id="GO:0016485">
    <property type="term" value="P:protein processing"/>
    <property type="evidence" value="ECO:0007669"/>
    <property type="project" value="InterPro"/>
</dbReference>
<reference evidence="13 14" key="1">
    <citation type="journal article" date="2022" name="Nat. Plants">
        <title>Genomes of leafy and leafless Platanthera orchids illuminate the evolution of mycoheterotrophy.</title>
        <authorList>
            <person name="Li M.H."/>
            <person name="Liu K.W."/>
            <person name="Li Z."/>
            <person name="Lu H.C."/>
            <person name="Ye Q.L."/>
            <person name="Zhang D."/>
            <person name="Wang J.Y."/>
            <person name="Li Y.F."/>
            <person name="Zhong Z.M."/>
            <person name="Liu X."/>
            <person name="Yu X."/>
            <person name="Liu D.K."/>
            <person name="Tu X.D."/>
            <person name="Liu B."/>
            <person name="Hao Y."/>
            <person name="Liao X.Y."/>
            <person name="Jiang Y.T."/>
            <person name="Sun W.H."/>
            <person name="Chen J."/>
            <person name="Chen Y.Q."/>
            <person name="Ai Y."/>
            <person name="Zhai J.W."/>
            <person name="Wu S.S."/>
            <person name="Zhou Z."/>
            <person name="Hsiao Y.Y."/>
            <person name="Wu W.L."/>
            <person name="Chen Y.Y."/>
            <person name="Lin Y.F."/>
            <person name="Hsu J.L."/>
            <person name="Li C.Y."/>
            <person name="Wang Z.W."/>
            <person name="Zhao X."/>
            <person name="Zhong W.Y."/>
            <person name="Ma X.K."/>
            <person name="Ma L."/>
            <person name="Huang J."/>
            <person name="Chen G.Z."/>
            <person name="Huang M.Z."/>
            <person name="Huang L."/>
            <person name="Peng D.H."/>
            <person name="Luo Y.B."/>
            <person name="Zou S.Q."/>
            <person name="Chen S.P."/>
            <person name="Lan S."/>
            <person name="Tsai W.C."/>
            <person name="Van de Peer Y."/>
            <person name="Liu Z.J."/>
        </authorList>
    </citation>
    <scope>NUCLEOTIDE SEQUENCE [LARGE SCALE GENOMIC DNA]</scope>
    <source>
        <strain evidence="13">Lor287</strain>
    </source>
</reference>
<keyword evidence="7 10" id="KW-1133">Transmembrane helix</keyword>
<accession>A0AAP0FZX6</accession>
<evidence type="ECO:0000256" key="5">
    <source>
        <dbReference type="ARBA" id="ARBA00022729"/>
    </source>
</evidence>
<feature type="chain" id="PRO_5042875635" description="Nicastrin" evidence="11">
    <location>
        <begin position="18"/>
        <end position="665"/>
    </location>
</feature>
<evidence type="ECO:0000256" key="3">
    <source>
        <dbReference type="ARBA" id="ARBA00015303"/>
    </source>
</evidence>
<dbReference type="Pfam" id="PF05450">
    <property type="entry name" value="Nicastrin"/>
    <property type="match status" value="1"/>
</dbReference>
<evidence type="ECO:0000256" key="7">
    <source>
        <dbReference type="ARBA" id="ARBA00022989"/>
    </source>
</evidence>
<keyword evidence="14" id="KW-1185">Reference proteome</keyword>
<dbReference type="GO" id="GO:0005886">
    <property type="term" value="C:plasma membrane"/>
    <property type="evidence" value="ECO:0007669"/>
    <property type="project" value="UniProtKB-ARBA"/>
</dbReference>
<dbReference type="AlphaFoldDB" id="A0AAP0FZX6"/>
<sequence length="665" mass="71988">MDRALVLFIVAIQLVVGSLCNVAGDTNTLESVPDLEKAMYFNAHGYPCVRLLNLSGEIGCSNPGQEKIVAPIFRQVNIDKLVVPSFAVLTPLEELENLLLRVSGDSKLAPKIAGVLVEATGLENRSLGFSPDEKFPQAEFAPYQNLSFEWNPRGSGIMWKRYNFPIFLLSNESTKVLQEMATQNEKNYKAYPSNVAEFDLVMQTTKSENHDSSSCLKEQSCLPLGGYSVWSALPPIYAGEPPKSILLVMASMDSGSIFRDICFGADSSLSGLIALLAAVDAISHVSNLNELKKQLIFGVFTGEAWGYLGSKRFLLELDLGADSLKGLNSAMIEQVFEIGSVGKALNQGVTTFFTHSGQDTPSTNEILDALQKASESLGSDNVNIKKADATNPGVPPSSLMSFLRKNSSISGVVLEDFDTSFVNKFYHSHLDNHANINATSIAAAAIIVARALYVIASDVPLNLIVLNSIKVNVSLVDELVGCLLTCDPGLSCGIVNHFISPSNVCPNHYVGVFVDTPSETQRPQFADDTSRFVWNFLADRTSAPKKNSSPCKGECSSPSDVCVGAETESSRCVTSTTRYVPSYSTRLKFEANSWKILPANASDPSGLADPVWTESYWNTIGLRAYKVQSSTYDNLVLLAGISITAATYIATLVGKTFLLKALKHD</sequence>
<dbReference type="InterPro" id="IPR008710">
    <property type="entry name" value="Nicastrin"/>
</dbReference>
<dbReference type="FunFam" id="3.40.630.10:FF:000075">
    <property type="entry name" value="Nicastrin"/>
    <property type="match status" value="1"/>
</dbReference>
<dbReference type="GO" id="GO:0007219">
    <property type="term" value="P:Notch signaling pathway"/>
    <property type="evidence" value="ECO:0007669"/>
    <property type="project" value="UniProtKB-KW"/>
</dbReference>
<organism evidence="13 14">
    <name type="scientific">Platanthera zijinensis</name>
    <dbReference type="NCBI Taxonomy" id="2320716"/>
    <lineage>
        <taxon>Eukaryota</taxon>
        <taxon>Viridiplantae</taxon>
        <taxon>Streptophyta</taxon>
        <taxon>Embryophyta</taxon>
        <taxon>Tracheophyta</taxon>
        <taxon>Spermatophyta</taxon>
        <taxon>Magnoliopsida</taxon>
        <taxon>Liliopsida</taxon>
        <taxon>Asparagales</taxon>
        <taxon>Orchidaceae</taxon>
        <taxon>Orchidoideae</taxon>
        <taxon>Orchideae</taxon>
        <taxon>Orchidinae</taxon>
        <taxon>Platanthera</taxon>
    </lineage>
</organism>
<evidence type="ECO:0000256" key="10">
    <source>
        <dbReference type="SAM" id="Phobius"/>
    </source>
</evidence>
<comment type="subcellular location">
    <subcellularLocation>
        <location evidence="1">Membrane</location>
        <topology evidence="1">Single-pass type I membrane protein</topology>
    </subcellularLocation>
</comment>
<evidence type="ECO:0000256" key="2">
    <source>
        <dbReference type="ARBA" id="ARBA00007717"/>
    </source>
</evidence>
<dbReference type="PANTHER" id="PTHR21092:SF0">
    <property type="entry name" value="NICASTRIN"/>
    <property type="match status" value="1"/>
</dbReference>
<evidence type="ECO:0000313" key="13">
    <source>
        <dbReference type="EMBL" id="KAK8928841.1"/>
    </source>
</evidence>
<keyword evidence="6" id="KW-0914">Notch signaling pathway</keyword>